<reference evidence="9 10" key="1">
    <citation type="submission" date="2020-08" db="EMBL/GenBank/DDBJ databases">
        <title>Genomic Encyclopedia of Type Strains, Phase IV (KMG-IV): sequencing the most valuable type-strain genomes for metagenomic binning, comparative biology and taxonomic classification.</title>
        <authorList>
            <person name="Goeker M."/>
        </authorList>
    </citation>
    <scope>NUCLEOTIDE SEQUENCE [LARGE SCALE GENOMIC DNA]</scope>
    <source>
        <strain evidence="9 10">DSM 26189</strain>
    </source>
</reference>
<evidence type="ECO:0000256" key="2">
    <source>
        <dbReference type="ARBA" id="ARBA00022723"/>
    </source>
</evidence>
<evidence type="ECO:0000256" key="6">
    <source>
        <dbReference type="ARBA" id="ARBA00023063"/>
    </source>
</evidence>
<keyword evidence="3 9" id="KW-0560">Oxidoreductase</keyword>
<dbReference type="GO" id="GO:0106316">
    <property type="term" value="F:nitrite reductase (NADH) activity"/>
    <property type="evidence" value="ECO:0007669"/>
    <property type="project" value="UniProtKB-EC"/>
</dbReference>
<dbReference type="GO" id="GO:0042128">
    <property type="term" value="P:nitrate assimilation"/>
    <property type="evidence" value="ECO:0007669"/>
    <property type="project" value="UniProtKB-KW"/>
</dbReference>
<evidence type="ECO:0000259" key="8">
    <source>
        <dbReference type="PROSITE" id="PS51296"/>
    </source>
</evidence>
<dbReference type="PROSITE" id="PS51296">
    <property type="entry name" value="RIESKE"/>
    <property type="match status" value="1"/>
</dbReference>
<dbReference type="InterPro" id="IPR012748">
    <property type="entry name" value="Rieske-like_NirD"/>
</dbReference>
<dbReference type="Gene3D" id="2.102.10.10">
    <property type="entry name" value="Rieske [2Fe-2S] iron-sulphur domain"/>
    <property type="match status" value="1"/>
</dbReference>
<dbReference type="InterPro" id="IPR017941">
    <property type="entry name" value="Rieske_2Fe-2S"/>
</dbReference>
<feature type="region of interest" description="Disordered" evidence="7">
    <location>
        <begin position="1"/>
        <end position="24"/>
    </location>
</feature>
<keyword evidence="4" id="KW-0408">Iron</keyword>
<dbReference type="SUPFAM" id="SSF50022">
    <property type="entry name" value="ISP domain"/>
    <property type="match status" value="1"/>
</dbReference>
<feature type="domain" description="Rieske" evidence="8">
    <location>
        <begin position="34"/>
        <end position="131"/>
    </location>
</feature>
<dbReference type="GO" id="GO:0046872">
    <property type="term" value="F:metal ion binding"/>
    <property type="evidence" value="ECO:0007669"/>
    <property type="project" value="UniProtKB-KW"/>
</dbReference>
<dbReference type="AlphaFoldDB" id="A0A7W6BLA5"/>
<evidence type="ECO:0000313" key="10">
    <source>
        <dbReference type="Proteomes" id="UP000571950"/>
    </source>
</evidence>
<name>A0A7W6BLA5_9SPHN</name>
<dbReference type="InterPro" id="IPR036922">
    <property type="entry name" value="Rieske_2Fe-2S_sf"/>
</dbReference>
<sequence length="141" mass="14923">MTTATATTMATAANRKLAEQQQSSKATPHMIAEWLDIGSVDQLPALGARTLPVRGGKEIAIFRTANGAVHALLNQCPHKQGPLSEGIVHDSSVTCPLHNWRISLLTGEALGEDKGCVPVIPVKIDGGRILIGRREALQGMA</sequence>
<gene>
    <name evidence="9" type="ORF">GGR43_003703</name>
</gene>
<dbReference type="Pfam" id="PF00355">
    <property type="entry name" value="Rieske"/>
    <property type="match status" value="1"/>
</dbReference>
<proteinExistence type="predicted"/>
<evidence type="ECO:0000256" key="5">
    <source>
        <dbReference type="ARBA" id="ARBA00023014"/>
    </source>
</evidence>
<organism evidence="9 10">
    <name type="scientific">Sphingobium jiangsuense</name>
    <dbReference type="NCBI Taxonomy" id="870476"/>
    <lineage>
        <taxon>Bacteria</taxon>
        <taxon>Pseudomonadati</taxon>
        <taxon>Pseudomonadota</taxon>
        <taxon>Alphaproteobacteria</taxon>
        <taxon>Sphingomonadales</taxon>
        <taxon>Sphingomonadaceae</taxon>
        <taxon>Sphingobium</taxon>
    </lineage>
</organism>
<dbReference type="Proteomes" id="UP000571950">
    <property type="component" value="Unassembled WGS sequence"/>
</dbReference>
<dbReference type="EMBL" id="JACIDT010000017">
    <property type="protein sequence ID" value="MBB3927964.1"/>
    <property type="molecule type" value="Genomic_DNA"/>
</dbReference>
<evidence type="ECO:0000313" key="9">
    <source>
        <dbReference type="EMBL" id="MBB3927964.1"/>
    </source>
</evidence>
<dbReference type="PANTHER" id="PTHR21496:SF23">
    <property type="entry name" value="3-PHENYLPROPIONATE_CINNAMIC ACID DIOXYGENASE FERREDOXIN SUBUNIT"/>
    <property type="match status" value="1"/>
</dbReference>
<keyword evidence="10" id="KW-1185">Reference proteome</keyword>
<dbReference type="NCBIfam" id="TIGR02378">
    <property type="entry name" value="nirD_assim_sml"/>
    <property type="match status" value="1"/>
</dbReference>
<feature type="compositionally biased region" description="Low complexity" evidence="7">
    <location>
        <begin position="1"/>
        <end position="13"/>
    </location>
</feature>
<keyword evidence="2" id="KW-0479">Metal-binding</keyword>
<evidence type="ECO:0000256" key="1">
    <source>
        <dbReference type="ARBA" id="ARBA00022714"/>
    </source>
</evidence>
<dbReference type="EC" id="1.7.1.15" evidence="9"/>
<evidence type="ECO:0000256" key="7">
    <source>
        <dbReference type="SAM" id="MobiDB-lite"/>
    </source>
</evidence>
<dbReference type="CDD" id="cd03530">
    <property type="entry name" value="Rieske_NirD_small_Bacillus"/>
    <property type="match status" value="1"/>
</dbReference>
<evidence type="ECO:0000256" key="4">
    <source>
        <dbReference type="ARBA" id="ARBA00023004"/>
    </source>
</evidence>
<keyword evidence="6" id="KW-0534">Nitrate assimilation</keyword>
<dbReference type="PANTHER" id="PTHR21496">
    <property type="entry name" value="FERREDOXIN-RELATED"/>
    <property type="match status" value="1"/>
</dbReference>
<evidence type="ECO:0000256" key="3">
    <source>
        <dbReference type="ARBA" id="ARBA00023002"/>
    </source>
</evidence>
<accession>A0A7W6BLA5</accession>
<keyword evidence="1" id="KW-0001">2Fe-2S</keyword>
<keyword evidence="5" id="KW-0411">Iron-sulfur</keyword>
<protein>
    <submittedName>
        <fullName evidence="9">Nitrite reductase (NADH) small subunit</fullName>
        <ecNumber evidence="9">1.7.1.15</ecNumber>
    </submittedName>
</protein>
<dbReference type="GO" id="GO:0051537">
    <property type="term" value="F:2 iron, 2 sulfur cluster binding"/>
    <property type="evidence" value="ECO:0007669"/>
    <property type="project" value="UniProtKB-KW"/>
</dbReference>
<comment type="caution">
    <text evidence="9">The sequence shown here is derived from an EMBL/GenBank/DDBJ whole genome shotgun (WGS) entry which is preliminary data.</text>
</comment>